<keyword evidence="3" id="KW-1185">Reference proteome</keyword>
<dbReference type="AlphaFoldDB" id="A0A4Z1CJL7"/>
<evidence type="ECO:0000256" key="1">
    <source>
        <dbReference type="SAM" id="MobiDB-lite"/>
    </source>
</evidence>
<reference evidence="2 3" key="1">
    <citation type="submission" date="2019-04" db="EMBL/GenBank/DDBJ databases">
        <title>Three New Species of Nocardioides, Nocardioides euryhalodurans sp. nov., Nocardioides seonyuensis sp. nov. and Nocardioides eburneoflavus sp. nov. Isolated from Soil.</title>
        <authorList>
            <person name="Roh S.G."/>
            <person name="Lee C."/>
            <person name="Kim M.-K."/>
            <person name="Kim S.B."/>
        </authorList>
    </citation>
    <scope>NUCLEOTIDE SEQUENCE [LARGE SCALE GENOMIC DNA]</scope>
    <source>
        <strain evidence="2 3">MMS17-SY213</strain>
    </source>
</reference>
<dbReference type="OrthoDB" id="5517693at2"/>
<name>A0A4Z1CJL7_9ACTN</name>
<evidence type="ECO:0000313" key="2">
    <source>
        <dbReference type="EMBL" id="TGN63620.1"/>
    </source>
</evidence>
<accession>A0A4Z1CJL7</accession>
<dbReference type="EMBL" id="SRRO01000001">
    <property type="protein sequence ID" value="TGN63620.1"/>
    <property type="molecule type" value="Genomic_DNA"/>
</dbReference>
<proteinExistence type="predicted"/>
<evidence type="ECO:0000313" key="3">
    <source>
        <dbReference type="Proteomes" id="UP000297496"/>
    </source>
</evidence>
<gene>
    <name evidence="2" type="ORF">EXE59_06405</name>
</gene>
<organism evidence="2 3">
    <name type="scientific">Nocardioides eburneiflavus</name>
    <dbReference type="NCBI Taxonomy" id="2518372"/>
    <lineage>
        <taxon>Bacteria</taxon>
        <taxon>Bacillati</taxon>
        <taxon>Actinomycetota</taxon>
        <taxon>Actinomycetes</taxon>
        <taxon>Propionibacteriales</taxon>
        <taxon>Nocardioidaceae</taxon>
        <taxon>Nocardioides</taxon>
    </lineage>
</organism>
<protein>
    <recommendedName>
        <fullName evidence="4">Type IV toxin-antitoxin system AbiEi family antitoxin domain-containing protein</fullName>
    </recommendedName>
</protein>
<evidence type="ECO:0008006" key="4">
    <source>
        <dbReference type="Google" id="ProtNLM"/>
    </source>
</evidence>
<comment type="caution">
    <text evidence="2">The sequence shown here is derived from an EMBL/GenBank/DDBJ whole genome shotgun (WGS) entry which is preliminary data.</text>
</comment>
<sequence length="350" mass="38946">MRPALVAVAARQGWIFTRSQALRAGYTDREIKALTRPDGEWAVVRRGTYCERALLAQLDARARWMLKDRAAALSSRRPAVLSHDSAARLLAIDTLDPPSPASHLTLYGPRGTRTNSGLTRHRDLQSLCVQRVGDLVATSYARTAIDIARWHGYRHGLVAIDSARQLGVPYPDFEAELERMRHHPHIAQARAALADSDAGAESVLETLGRELVASLDIGVTETQFAVRLTGGRTVWCDIRVGRHLFECEGRLKLVPVEEGGVASESADAVVWKQQARRTDICAEGFGMSRIVWADCFGPARDRARDRLRREYDVTEARFGREPTPQQSRFAQANPRRRSPRLWVPDVGTAA</sequence>
<dbReference type="Proteomes" id="UP000297496">
    <property type="component" value="Unassembled WGS sequence"/>
</dbReference>
<feature type="region of interest" description="Disordered" evidence="1">
    <location>
        <begin position="315"/>
        <end position="350"/>
    </location>
</feature>
<dbReference type="RefSeq" id="WP_135838156.1">
    <property type="nucleotide sequence ID" value="NZ_SRRO01000001.1"/>
</dbReference>